<evidence type="ECO:0000256" key="1">
    <source>
        <dbReference type="SAM" id="Phobius"/>
    </source>
</evidence>
<keyword evidence="1" id="KW-0472">Membrane</keyword>
<dbReference type="Proteomes" id="UP000199411">
    <property type="component" value="Unassembled WGS sequence"/>
</dbReference>
<evidence type="ECO:0000259" key="2">
    <source>
        <dbReference type="Pfam" id="PF00462"/>
    </source>
</evidence>
<evidence type="ECO:0000313" key="4">
    <source>
        <dbReference type="Proteomes" id="UP000199411"/>
    </source>
</evidence>
<feature type="transmembrane region" description="Helical" evidence="1">
    <location>
        <begin position="122"/>
        <end position="142"/>
    </location>
</feature>
<feature type="transmembrane region" description="Helical" evidence="1">
    <location>
        <begin position="75"/>
        <end position="92"/>
    </location>
</feature>
<feature type="transmembrane region" description="Helical" evidence="1">
    <location>
        <begin position="45"/>
        <end position="63"/>
    </location>
</feature>
<dbReference type="SUPFAM" id="SSF52833">
    <property type="entry name" value="Thioredoxin-like"/>
    <property type="match status" value="1"/>
</dbReference>
<sequence length="247" mass="28548">MKKIVVYFLGFTLSFIELVLSFFNKSLCDAYSCKLVANYVRYGESILILIGVVTFLSLILLELSKLRLKEHLIDAILIAALSSEGLLLSFQIFSLKVICYFCFSIFLIFLIIVIVRLIQKHYLMIFAFVSFISVFFVGYLVMPNLSPLSYGYDLFYSKTCPHCERTIAFLKNAHINVNLYNVNEYKNFLNNIGINQVPVLFVNLKDQKKFIVGQENIEKYFSKPKPNINYNFFNENQTCIIGNNCTK</sequence>
<dbReference type="OrthoDB" id="9782432at2"/>
<name>A0A1G6JZP5_9BACT</name>
<keyword evidence="1" id="KW-0812">Transmembrane</keyword>
<dbReference type="Gene3D" id="3.40.30.10">
    <property type="entry name" value="Glutaredoxin"/>
    <property type="match status" value="1"/>
</dbReference>
<feature type="domain" description="Glutaredoxin" evidence="2">
    <location>
        <begin position="154"/>
        <end position="203"/>
    </location>
</feature>
<dbReference type="InterPro" id="IPR002109">
    <property type="entry name" value="Glutaredoxin"/>
</dbReference>
<proteinExistence type="predicted"/>
<accession>A0A1G6JZP5</accession>
<dbReference type="RefSeq" id="WP_092127965.1">
    <property type="nucleotide sequence ID" value="NZ_FMYU01000003.1"/>
</dbReference>
<dbReference type="EMBL" id="FMYU01000003">
    <property type="protein sequence ID" value="SDC23506.1"/>
    <property type="molecule type" value="Genomic_DNA"/>
</dbReference>
<evidence type="ECO:0000313" key="3">
    <source>
        <dbReference type="EMBL" id="SDC23506.1"/>
    </source>
</evidence>
<organism evidence="3 4">
    <name type="scientific">Desulfurella multipotens</name>
    <dbReference type="NCBI Taxonomy" id="79269"/>
    <lineage>
        <taxon>Bacteria</taxon>
        <taxon>Pseudomonadati</taxon>
        <taxon>Campylobacterota</taxon>
        <taxon>Desulfurellia</taxon>
        <taxon>Desulfurellales</taxon>
        <taxon>Desulfurellaceae</taxon>
        <taxon>Desulfurella</taxon>
    </lineage>
</organism>
<reference evidence="4" key="1">
    <citation type="submission" date="2016-10" db="EMBL/GenBank/DDBJ databases">
        <authorList>
            <person name="Varghese N."/>
            <person name="Submissions S."/>
        </authorList>
    </citation>
    <scope>NUCLEOTIDE SEQUENCE [LARGE SCALE GENOMIC DNA]</scope>
    <source>
        <strain evidence="4">DSM 8415</strain>
    </source>
</reference>
<dbReference type="Pfam" id="PF00462">
    <property type="entry name" value="Glutaredoxin"/>
    <property type="match status" value="1"/>
</dbReference>
<gene>
    <name evidence="3" type="ORF">SAMN05660835_00507</name>
</gene>
<feature type="transmembrane region" description="Helical" evidence="1">
    <location>
        <begin position="98"/>
        <end position="115"/>
    </location>
</feature>
<keyword evidence="4" id="KW-1185">Reference proteome</keyword>
<keyword evidence="1" id="KW-1133">Transmembrane helix</keyword>
<dbReference type="AlphaFoldDB" id="A0A1G6JZP5"/>
<protein>
    <submittedName>
        <fullName evidence="3">Glutaredoxin</fullName>
    </submittedName>
</protein>
<dbReference type="InterPro" id="IPR036249">
    <property type="entry name" value="Thioredoxin-like_sf"/>
</dbReference>